<name>T1L4X1_TETUR</name>
<proteinExistence type="predicted"/>
<dbReference type="AlphaFoldDB" id="T1L4X1"/>
<reference evidence="1" key="2">
    <citation type="submission" date="2015-06" db="UniProtKB">
        <authorList>
            <consortium name="EnsemblMetazoa"/>
        </authorList>
    </citation>
    <scope>IDENTIFICATION</scope>
</reference>
<dbReference type="EMBL" id="CAEY01001178">
    <property type="status" value="NOT_ANNOTATED_CDS"/>
    <property type="molecule type" value="Genomic_DNA"/>
</dbReference>
<keyword evidence="2" id="KW-1185">Reference proteome</keyword>
<dbReference type="EnsemblMetazoa" id="tetur41g00420.1">
    <property type="protein sequence ID" value="tetur41g00420.1"/>
    <property type="gene ID" value="tetur41g00420"/>
</dbReference>
<organism evidence="1 2">
    <name type="scientific">Tetranychus urticae</name>
    <name type="common">Two-spotted spider mite</name>
    <dbReference type="NCBI Taxonomy" id="32264"/>
    <lineage>
        <taxon>Eukaryota</taxon>
        <taxon>Metazoa</taxon>
        <taxon>Ecdysozoa</taxon>
        <taxon>Arthropoda</taxon>
        <taxon>Chelicerata</taxon>
        <taxon>Arachnida</taxon>
        <taxon>Acari</taxon>
        <taxon>Acariformes</taxon>
        <taxon>Trombidiformes</taxon>
        <taxon>Prostigmata</taxon>
        <taxon>Eleutherengona</taxon>
        <taxon>Raphignathae</taxon>
        <taxon>Tetranychoidea</taxon>
        <taxon>Tetranychidae</taxon>
        <taxon>Tetranychus</taxon>
    </lineage>
</organism>
<accession>T1L4X1</accession>
<reference evidence="2" key="1">
    <citation type="submission" date="2011-08" db="EMBL/GenBank/DDBJ databases">
        <authorList>
            <person name="Rombauts S."/>
        </authorList>
    </citation>
    <scope>NUCLEOTIDE SEQUENCE</scope>
    <source>
        <strain evidence="2">London</strain>
    </source>
</reference>
<protein>
    <submittedName>
        <fullName evidence="1">Uncharacterized protein</fullName>
    </submittedName>
</protein>
<sequence>MKRAVRRVSQPGLNLIGIMDPRYDPFMVTHWHLLRRDIRPNTVYEVTVGPLYAKRPYDRLYYVLRDTQIDPNPNDFELVE</sequence>
<dbReference type="Proteomes" id="UP000015104">
    <property type="component" value="Unassembled WGS sequence"/>
</dbReference>
<evidence type="ECO:0000313" key="2">
    <source>
        <dbReference type="Proteomes" id="UP000015104"/>
    </source>
</evidence>
<dbReference type="HOGENOM" id="CLU_2592859_0_0_1"/>
<evidence type="ECO:0000313" key="1">
    <source>
        <dbReference type="EnsemblMetazoa" id="tetur41g00420.1"/>
    </source>
</evidence>